<dbReference type="RefSeq" id="XP_001839519.2">
    <property type="nucleotide sequence ID" value="XM_001839467.2"/>
</dbReference>
<accession>A8P887</accession>
<dbReference type="Proteomes" id="UP000001861">
    <property type="component" value="Unassembled WGS sequence"/>
</dbReference>
<sequence>MSTSRPFPPELVSAVLSYVYLSKDQELLKTCMKVSTEWHQESLPFAFRDLTIPPPILGLSPCNPSIDQVLQRLLDLLEDNPQLAVCVRNLHLDLKSGTWATQVAESKIFPLVANKLGLLETFRLELTPMYRNTITWLLTSREGVKEAIKRVFSLPTLTSLEIGNVFVPWEFWGFNQNLRNFTLRMPDIQIPSVGPYPTPDRPVAPIQRLTITKGNTLEWMAFAHPYLLAQVQAALLYMYVYRQDRSAIQAFLNETGGSLQTLELITYVDRYERRWSTRVGSEAAIPRRLVWMPKERRNMPIPPFERLDTPWRLGGVVTSSLPSSREGDRSFR</sequence>
<proteinExistence type="predicted"/>
<reference evidence="1 2" key="1">
    <citation type="journal article" date="2010" name="Proc. Natl. Acad. Sci. U.S.A.">
        <title>Insights into evolution of multicellular fungi from the assembled chromosomes of the mushroom Coprinopsis cinerea (Coprinus cinereus).</title>
        <authorList>
            <person name="Stajich J.E."/>
            <person name="Wilke S.K."/>
            <person name="Ahren D."/>
            <person name="Au C.H."/>
            <person name="Birren B.W."/>
            <person name="Borodovsky M."/>
            <person name="Burns C."/>
            <person name="Canback B."/>
            <person name="Casselton L.A."/>
            <person name="Cheng C.K."/>
            <person name="Deng J."/>
            <person name="Dietrich F.S."/>
            <person name="Fargo D.C."/>
            <person name="Farman M.L."/>
            <person name="Gathman A.C."/>
            <person name="Goldberg J."/>
            <person name="Guigo R."/>
            <person name="Hoegger P.J."/>
            <person name="Hooker J.B."/>
            <person name="Huggins A."/>
            <person name="James T.Y."/>
            <person name="Kamada T."/>
            <person name="Kilaru S."/>
            <person name="Kodira C."/>
            <person name="Kues U."/>
            <person name="Kupfer D."/>
            <person name="Kwan H.S."/>
            <person name="Lomsadze A."/>
            <person name="Li W."/>
            <person name="Lilly W.W."/>
            <person name="Ma L.J."/>
            <person name="Mackey A.J."/>
            <person name="Manning G."/>
            <person name="Martin F."/>
            <person name="Muraguchi H."/>
            <person name="Natvig D.O."/>
            <person name="Palmerini H."/>
            <person name="Ramesh M.A."/>
            <person name="Rehmeyer C.J."/>
            <person name="Roe B.A."/>
            <person name="Shenoy N."/>
            <person name="Stanke M."/>
            <person name="Ter-Hovhannisyan V."/>
            <person name="Tunlid A."/>
            <person name="Velagapudi R."/>
            <person name="Vision T.J."/>
            <person name="Zeng Q."/>
            <person name="Zolan M.E."/>
            <person name="Pukkila P.J."/>
        </authorList>
    </citation>
    <scope>NUCLEOTIDE SEQUENCE [LARGE SCALE GENOMIC DNA]</scope>
    <source>
        <strain evidence="2">Okayama-7 / 130 / ATCC MYA-4618 / FGSC 9003</strain>
    </source>
</reference>
<name>A8P887_COPC7</name>
<evidence type="ECO:0000313" key="2">
    <source>
        <dbReference type="Proteomes" id="UP000001861"/>
    </source>
</evidence>
<dbReference type="AlphaFoldDB" id="A8P887"/>
<dbReference type="HOGENOM" id="CLU_836823_0_0_1"/>
<organism evidence="1 2">
    <name type="scientific">Coprinopsis cinerea (strain Okayama-7 / 130 / ATCC MYA-4618 / FGSC 9003)</name>
    <name type="common">Inky cap fungus</name>
    <name type="synonym">Hormographiella aspergillata</name>
    <dbReference type="NCBI Taxonomy" id="240176"/>
    <lineage>
        <taxon>Eukaryota</taxon>
        <taxon>Fungi</taxon>
        <taxon>Dikarya</taxon>
        <taxon>Basidiomycota</taxon>
        <taxon>Agaricomycotina</taxon>
        <taxon>Agaricomycetes</taxon>
        <taxon>Agaricomycetidae</taxon>
        <taxon>Agaricales</taxon>
        <taxon>Agaricineae</taxon>
        <taxon>Psathyrellaceae</taxon>
        <taxon>Coprinopsis</taxon>
    </lineage>
</organism>
<evidence type="ECO:0000313" key="1">
    <source>
        <dbReference type="EMBL" id="EAU82286.2"/>
    </source>
</evidence>
<gene>
    <name evidence="1" type="ORF">CC1G_08898</name>
</gene>
<protein>
    <recommendedName>
        <fullName evidence="3">F-box domain-containing protein</fullName>
    </recommendedName>
</protein>
<dbReference type="VEuPathDB" id="FungiDB:CC1G_08898"/>
<dbReference type="EMBL" id="AACS02000005">
    <property type="protein sequence ID" value="EAU82286.2"/>
    <property type="molecule type" value="Genomic_DNA"/>
</dbReference>
<evidence type="ECO:0008006" key="3">
    <source>
        <dbReference type="Google" id="ProtNLM"/>
    </source>
</evidence>
<dbReference type="KEGG" id="cci:CC1G_08898"/>
<comment type="caution">
    <text evidence="1">The sequence shown here is derived from an EMBL/GenBank/DDBJ whole genome shotgun (WGS) entry which is preliminary data.</text>
</comment>
<keyword evidence="2" id="KW-1185">Reference proteome</keyword>
<dbReference type="GeneID" id="6016135"/>
<dbReference type="InParanoid" id="A8P887"/>